<proteinExistence type="predicted"/>
<sequence length="352" mass="38827">MDGGHFEKNSTTLEWFGATTFRLKAKGLTIFLDTWLDKPSCLYNALAVDDVVEADYIFISHAHFDHLPGADRLALKTGAVVVGNYEAINILRKAGVPDELLQPVSGGERIPLFTRDVRDRAARGGGKLLSGPPGAPHQPDPSLAVCSVQVWPSLHCLMPGSHADIPEVMDTGRVFTGAAHPYLCTINLNLGMRYGLLKVGERVPPESRDDKLQSFIEYVTDNHRNVFSAYDGGQLMYNFLIDDKKTLLWNAHLGAYEGIMRGLEPKPDVAILGIAGRGNINGRPFDGSAAQFALKEVRWLDEPRSIIWCLHDESPIKPYRIDTEAATAMVEENSASHLTHLTYGRPFHLFGP</sequence>
<dbReference type="InterPro" id="IPR050114">
    <property type="entry name" value="UPF0173_UPF0282_UlaG_hydrolase"/>
</dbReference>
<gene>
    <name evidence="2" type="ORF">BDV30DRAFT_240190</name>
</gene>
<dbReference type="InterPro" id="IPR036866">
    <property type="entry name" value="RibonucZ/Hydroxyglut_hydro"/>
</dbReference>
<protein>
    <recommendedName>
        <fullName evidence="1">Metallo-beta-lactamase domain-containing protein</fullName>
    </recommendedName>
</protein>
<accession>A0A5N6J0H4</accession>
<dbReference type="PANTHER" id="PTHR43546">
    <property type="entry name" value="UPF0173 METAL-DEPENDENT HYDROLASE MJ1163-RELATED"/>
    <property type="match status" value="1"/>
</dbReference>
<dbReference type="EMBL" id="ML732813">
    <property type="protein sequence ID" value="KAB8271710.1"/>
    <property type="molecule type" value="Genomic_DNA"/>
</dbReference>
<name>A0A5N6J0H4_9EURO</name>
<dbReference type="Proteomes" id="UP000326289">
    <property type="component" value="Unassembled WGS sequence"/>
</dbReference>
<evidence type="ECO:0000313" key="2">
    <source>
        <dbReference type="EMBL" id="KAB8271710.1"/>
    </source>
</evidence>
<evidence type="ECO:0000259" key="1">
    <source>
        <dbReference type="Pfam" id="PF00753"/>
    </source>
</evidence>
<organism evidence="2 3">
    <name type="scientific">Aspergillus minisclerotigenes</name>
    <dbReference type="NCBI Taxonomy" id="656917"/>
    <lineage>
        <taxon>Eukaryota</taxon>
        <taxon>Fungi</taxon>
        <taxon>Dikarya</taxon>
        <taxon>Ascomycota</taxon>
        <taxon>Pezizomycotina</taxon>
        <taxon>Eurotiomycetes</taxon>
        <taxon>Eurotiomycetidae</taxon>
        <taxon>Eurotiales</taxon>
        <taxon>Aspergillaceae</taxon>
        <taxon>Aspergillus</taxon>
        <taxon>Aspergillus subgen. Circumdati</taxon>
    </lineage>
</organism>
<dbReference type="SUPFAM" id="SSF56281">
    <property type="entry name" value="Metallo-hydrolase/oxidoreductase"/>
    <property type="match status" value="2"/>
</dbReference>
<feature type="domain" description="Metallo-beta-lactamase" evidence="1">
    <location>
        <begin position="55"/>
        <end position="197"/>
    </location>
</feature>
<dbReference type="PANTHER" id="PTHR43546:SF8">
    <property type="entry name" value="METALLO-BETA-LACTAMASE DOMAIN-CONTAINING PROTEIN"/>
    <property type="match status" value="1"/>
</dbReference>
<dbReference type="InterPro" id="IPR001279">
    <property type="entry name" value="Metallo-B-lactamas"/>
</dbReference>
<dbReference type="Gene3D" id="3.60.15.10">
    <property type="entry name" value="Ribonuclease Z/Hydroxyacylglutathione hydrolase-like"/>
    <property type="match status" value="1"/>
</dbReference>
<evidence type="ECO:0000313" key="3">
    <source>
        <dbReference type="Proteomes" id="UP000326289"/>
    </source>
</evidence>
<dbReference type="AlphaFoldDB" id="A0A5N6J0H4"/>
<reference evidence="2 3" key="1">
    <citation type="submission" date="2019-04" db="EMBL/GenBank/DDBJ databases">
        <title>Fungal friends and foes A comparative genomics study of 23 Aspergillus species from section Flavi.</title>
        <authorList>
            <consortium name="DOE Joint Genome Institute"/>
            <person name="Kjaerbolling I."/>
            <person name="Vesth T.C."/>
            <person name="Frisvad J.C."/>
            <person name="Nybo J.L."/>
            <person name="Theobald S."/>
            <person name="Kildgaard S."/>
            <person name="Petersen T.I."/>
            <person name="Kuo A."/>
            <person name="Sato A."/>
            <person name="Lyhne E.K."/>
            <person name="Kogle M.E."/>
            <person name="Wiebenga A."/>
            <person name="Kun R.S."/>
            <person name="Lubbers R.J."/>
            <person name="Makela M.R."/>
            <person name="Barry K."/>
            <person name="Chovatia M."/>
            <person name="Clum A."/>
            <person name="Daum C."/>
            <person name="Haridas S."/>
            <person name="He G."/>
            <person name="LaButti K."/>
            <person name="Lipzen A."/>
            <person name="Mondo S."/>
            <person name="Pangilinan J."/>
            <person name="Riley R."/>
            <person name="Salamov A."/>
            <person name="Simmons B.A."/>
            <person name="Magnuson J.K."/>
            <person name="Henrissat B."/>
            <person name="Mortensen U.H."/>
            <person name="Larsen T.O."/>
            <person name="De vries R.P."/>
            <person name="Grigoriev I.V."/>
            <person name="Machida M."/>
            <person name="Baker S.E."/>
            <person name="Andersen M.R."/>
        </authorList>
    </citation>
    <scope>NUCLEOTIDE SEQUENCE [LARGE SCALE GENOMIC DNA]</scope>
    <source>
        <strain evidence="2 3">CBS 117635</strain>
    </source>
</reference>
<keyword evidence="3" id="KW-1185">Reference proteome</keyword>
<dbReference type="Pfam" id="PF00753">
    <property type="entry name" value="Lactamase_B"/>
    <property type="match status" value="1"/>
</dbReference>